<evidence type="ECO:0000259" key="4">
    <source>
        <dbReference type="Pfam" id="PF00097"/>
    </source>
</evidence>
<dbReference type="Gene3D" id="3.30.40.10">
    <property type="entry name" value="Zinc/RING finger domain, C3HC4 (zinc finger)"/>
    <property type="match status" value="1"/>
</dbReference>
<dbReference type="InterPro" id="IPR018957">
    <property type="entry name" value="Znf_C3HC4_RING-type"/>
</dbReference>
<sequence length="114" mass="12873">MSLKMEIRRRRKRLLEEFAARNFDNDVFSIPPPQPPKVGMNMNDLALVQLPSDKSLCPLCKQSIVNPVAATSGYVFCYRCIVMHVRQHGTCPISGMSCSESRIIPLYETSAITR</sequence>
<dbReference type="GO" id="GO:0006513">
    <property type="term" value="P:protein monoubiquitination"/>
    <property type="evidence" value="ECO:0007669"/>
    <property type="project" value="TreeGrafter"/>
</dbReference>
<dbReference type="SUPFAM" id="SSF57850">
    <property type="entry name" value="RING/U-box"/>
    <property type="match status" value="1"/>
</dbReference>
<dbReference type="GO" id="GO:0004842">
    <property type="term" value="F:ubiquitin-protein transferase activity"/>
    <property type="evidence" value="ECO:0007669"/>
    <property type="project" value="TreeGrafter"/>
</dbReference>
<evidence type="ECO:0000256" key="2">
    <source>
        <dbReference type="ARBA" id="ARBA00022771"/>
    </source>
</evidence>
<dbReference type="InterPro" id="IPR017375">
    <property type="entry name" value="PEX12"/>
</dbReference>
<dbReference type="PANTHER" id="PTHR12888">
    <property type="entry name" value="PEROXISOME ASSEMBLY PROTEIN 12 PEROXIN-12"/>
    <property type="match status" value="1"/>
</dbReference>
<evidence type="ECO:0000256" key="3">
    <source>
        <dbReference type="ARBA" id="ARBA00022833"/>
    </source>
</evidence>
<gene>
    <name evidence="5" type="ORF">PINE0816_LOCUS18933</name>
</gene>
<keyword evidence="1" id="KW-0479">Metal-binding</keyword>
<dbReference type="AlphaFoldDB" id="A0A7S0CGI9"/>
<accession>A0A7S0CGI9</accession>
<dbReference type="Pfam" id="PF00097">
    <property type="entry name" value="zf-C3HC4"/>
    <property type="match status" value="1"/>
</dbReference>
<dbReference type="GO" id="GO:0016558">
    <property type="term" value="P:protein import into peroxisome matrix"/>
    <property type="evidence" value="ECO:0007669"/>
    <property type="project" value="InterPro"/>
</dbReference>
<dbReference type="EMBL" id="HBEL01040676">
    <property type="protein sequence ID" value="CAD8422776.1"/>
    <property type="molecule type" value="Transcribed_RNA"/>
</dbReference>
<dbReference type="CDD" id="cd16451">
    <property type="entry name" value="mRING_PEX12"/>
    <property type="match status" value="1"/>
</dbReference>
<dbReference type="InterPro" id="IPR013083">
    <property type="entry name" value="Znf_RING/FYVE/PHD"/>
</dbReference>
<dbReference type="GO" id="GO:1990429">
    <property type="term" value="C:peroxisomal importomer complex"/>
    <property type="evidence" value="ECO:0007669"/>
    <property type="project" value="TreeGrafter"/>
</dbReference>
<protein>
    <recommendedName>
        <fullName evidence="4">Zinc finger C3HC4 RING-type domain-containing protein</fullName>
    </recommendedName>
</protein>
<dbReference type="PANTHER" id="PTHR12888:SF0">
    <property type="entry name" value="PEROXISOME ASSEMBLY PROTEIN 12"/>
    <property type="match status" value="1"/>
</dbReference>
<feature type="domain" description="Zinc finger C3HC4 RING-type" evidence="4">
    <location>
        <begin position="57"/>
        <end position="92"/>
    </location>
</feature>
<dbReference type="GO" id="GO:0008270">
    <property type="term" value="F:zinc ion binding"/>
    <property type="evidence" value="ECO:0007669"/>
    <property type="project" value="UniProtKB-KW"/>
</dbReference>
<organism evidence="5">
    <name type="scientific">Proboscia inermis</name>
    <dbReference type="NCBI Taxonomy" id="420281"/>
    <lineage>
        <taxon>Eukaryota</taxon>
        <taxon>Sar</taxon>
        <taxon>Stramenopiles</taxon>
        <taxon>Ochrophyta</taxon>
        <taxon>Bacillariophyta</taxon>
        <taxon>Coscinodiscophyceae</taxon>
        <taxon>Rhizosoleniophycidae</taxon>
        <taxon>Rhizosoleniales</taxon>
        <taxon>Rhizosoleniaceae</taxon>
        <taxon>Proboscia</taxon>
    </lineage>
</organism>
<keyword evidence="3" id="KW-0862">Zinc</keyword>
<reference evidence="5" key="1">
    <citation type="submission" date="2021-01" db="EMBL/GenBank/DDBJ databases">
        <authorList>
            <person name="Corre E."/>
            <person name="Pelletier E."/>
            <person name="Niang G."/>
            <person name="Scheremetjew M."/>
            <person name="Finn R."/>
            <person name="Kale V."/>
            <person name="Holt S."/>
            <person name="Cochrane G."/>
            <person name="Meng A."/>
            <person name="Brown T."/>
            <person name="Cohen L."/>
        </authorList>
    </citation>
    <scope>NUCLEOTIDE SEQUENCE</scope>
    <source>
        <strain evidence="5">CCAP1064/1</strain>
    </source>
</reference>
<evidence type="ECO:0000313" key="5">
    <source>
        <dbReference type="EMBL" id="CAD8422776.1"/>
    </source>
</evidence>
<keyword evidence="2" id="KW-0863">Zinc-finger</keyword>
<name>A0A7S0CGI9_9STRA</name>
<proteinExistence type="predicted"/>
<evidence type="ECO:0000256" key="1">
    <source>
        <dbReference type="ARBA" id="ARBA00022723"/>
    </source>
</evidence>
<dbReference type="GO" id="GO:0005778">
    <property type="term" value="C:peroxisomal membrane"/>
    <property type="evidence" value="ECO:0007669"/>
    <property type="project" value="InterPro"/>
</dbReference>